<evidence type="ECO:0000313" key="7">
    <source>
        <dbReference type="Proteomes" id="UP000243847"/>
    </source>
</evidence>
<feature type="domain" description="Pirin C-terminal" evidence="5">
    <location>
        <begin position="174"/>
        <end position="271"/>
    </location>
</feature>
<evidence type="ECO:0000259" key="5">
    <source>
        <dbReference type="Pfam" id="PF05726"/>
    </source>
</evidence>
<comment type="cofactor">
    <cofactor evidence="2">
        <name>Fe cation</name>
        <dbReference type="ChEBI" id="CHEBI:24875"/>
    </cofactor>
    <text evidence="2">Binds 1 Fe cation per subunit.</text>
</comment>
<feature type="binding site" evidence="2">
    <location>
        <position position="102"/>
    </location>
    <ligand>
        <name>Fe cation</name>
        <dbReference type="ChEBI" id="CHEBI:24875"/>
    </ligand>
</feature>
<dbReference type="KEGG" id="amin:AUMI_112550"/>
<dbReference type="PANTHER" id="PTHR13903:SF8">
    <property type="entry name" value="PIRIN"/>
    <property type="match status" value="1"/>
</dbReference>
<accession>A0A173LY58</accession>
<keyword evidence="2" id="KW-0408">Iron</keyword>
<evidence type="ECO:0000256" key="1">
    <source>
        <dbReference type="ARBA" id="ARBA00008416"/>
    </source>
</evidence>
<sequence length="310" mass="33954">MSILTPRDVPLGGLRAMTVRRTLPNRHRTTIGAWCFVDHFGPDLVEHSGGMHVAPHPHTGLQTVTWLFEGEVEHHDSVGSSQLVSPGQVNLMTAGAGISHSEVSTSTTSRLHGVQLWVALPDEHRFIAPFFEHHVSPRMTIGPAQFTVFVGSLTGEDVTATSTATTFTGLVAAEILIPEKTTIAIPVDHSYEHGFLIDSGELTVNDEQALKDELAYVEPGHTSITIATGDVPSRVLMIGGEPFEEELVMWWNFIGRSHEEIVQMRQQWQSNVVEGSNPDGVFGTVAYEGPVIPAPEMPHVHLRPRKLPRP</sequence>
<dbReference type="InterPro" id="IPR008778">
    <property type="entry name" value="Pirin_C_dom"/>
</dbReference>
<dbReference type="CDD" id="cd02247">
    <property type="entry name" value="cupin_pirin_C"/>
    <property type="match status" value="1"/>
</dbReference>
<evidence type="ECO:0000313" key="6">
    <source>
        <dbReference type="EMBL" id="BAU99797.1"/>
    </source>
</evidence>
<name>A0A173LY58_9MICO</name>
<dbReference type="SUPFAM" id="SSF51182">
    <property type="entry name" value="RmlC-like cupins"/>
    <property type="match status" value="1"/>
</dbReference>
<dbReference type="Gene3D" id="2.60.120.10">
    <property type="entry name" value="Jelly Rolls"/>
    <property type="match status" value="2"/>
</dbReference>
<dbReference type="InterPro" id="IPR003829">
    <property type="entry name" value="Pirin_N_dom"/>
</dbReference>
<dbReference type="InterPro" id="IPR012093">
    <property type="entry name" value="Pirin"/>
</dbReference>
<evidence type="ECO:0000256" key="3">
    <source>
        <dbReference type="RuleBase" id="RU003457"/>
    </source>
</evidence>
<dbReference type="GeneID" id="80452443"/>
<dbReference type="Proteomes" id="UP000243847">
    <property type="component" value="Chromosome sequence1"/>
</dbReference>
<dbReference type="RefSeq" id="WP_096382635.1">
    <property type="nucleotide sequence ID" value="NZ_AP017457.1"/>
</dbReference>
<dbReference type="OrthoDB" id="9780903at2"/>
<dbReference type="InterPro" id="IPR014710">
    <property type="entry name" value="RmlC-like_jellyroll"/>
</dbReference>
<organism evidence="6 7">
    <name type="scientific">Aurantimicrobium minutum</name>
    <dbReference type="NCBI Taxonomy" id="708131"/>
    <lineage>
        <taxon>Bacteria</taxon>
        <taxon>Bacillati</taxon>
        <taxon>Actinomycetota</taxon>
        <taxon>Actinomycetes</taxon>
        <taxon>Micrococcales</taxon>
        <taxon>Microbacteriaceae</taxon>
        <taxon>Aurantimicrobium</taxon>
    </lineage>
</organism>
<feature type="binding site" evidence="2">
    <location>
        <position position="100"/>
    </location>
    <ligand>
        <name>Fe cation</name>
        <dbReference type="ChEBI" id="CHEBI:24875"/>
    </ligand>
</feature>
<dbReference type="Pfam" id="PF02678">
    <property type="entry name" value="Pirin"/>
    <property type="match status" value="1"/>
</dbReference>
<dbReference type="PIRSF" id="PIRSF006232">
    <property type="entry name" value="Pirin"/>
    <property type="match status" value="1"/>
</dbReference>
<evidence type="ECO:0000256" key="2">
    <source>
        <dbReference type="PIRSR" id="PIRSR006232-1"/>
    </source>
</evidence>
<dbReference type="Pfam" id="PF05726">
    <property type="entry name" value="Pirin_C"/>
    <property type="match status" value="1"/>
</dbReference>
<gene>
    <name evidence="6" type="ORF">AUMI_112550</name>
</gene>
<reference evidence="6 7" key="1">
    <citation type="journal article" date="2016" name="Genome Announc.">
        <title>Complete Genome Sequence of Aurantimicrobium minutum Type Strain KNCT, a Planktonic Ultramicrobacterium Isolated from River Water.</title>
        <authorList>
            <person name="Nakai R."/>
            <person name="Fujisawa T."/>
            <person name="Nakamura Y."/>
            <person name="Nishide H."/>
            <person name="Uchiyama I."/>
            <person name="Baba T."/>
            <person name="Toyoda A."/>
            <person name="Fujiyama A."/>
            <person name="Naganuma T."/>
            <person name="Niki H."/>
        </authorList>
    </citation>
    <scope>NUCLEOTIDE SEQUENCE [LARGE SCALE GENOMIC DNA]</scope>
    <source>
        <strain evidence="6 7">KNC</strain>
    </source>
</reference>
<keyword evidence="2" id="KW-0479">Metal-binding</keyword>
<dbReference type="GO" id="GO:0046872">
    <property type="term" value="F:metal ion binding"/>
    <property type="evidence" value="ECO:0007669"/>
    <property type="project" value="UniProtKB-KW"/>
</dbReference>
<dbReference type="PANTHER" id="PTHR13903">
    <property type="entry name" value="PIRIN-RELATED"/>
    <property type="match status" value="1"/>
</dbReference>
<comment type="similarity">
    <text evidence="1 3">Belongs to the pirin family.</text>
</comment>
<dbReference type="InterPro" id="IPR011051">
    <property type="entry name" value="RmlC_Cupin_sf"/>
</dbReference>
<dbReference type="CDD" id="cd02909">
    <property type="entry name" value="cupin_pirin_N"/>
    <property type="match status" value="1"/>
</dbReference>
<feature type="domain" description="Pirin N-terminal" evidence="4">
    <location>
        <begin position="18"/>
        <end position="118"/>
    </location>
</feature>
<proteinExistence type="inferred from homology"/>
<protein>
    <submittedName>
        <fullName evidence="6">Usp family protein</fullName>
    </submittedName>
</protein>
<dbReference type="EMBL" id="AP017457">
    <property type="protein sequence ID" value="BAU99797.1"/>
    <property type="molecule type" value="Genomic_DNA"/>
</dbReference>
<feature type="binding site" evidence="2">
    <location>
        <position position="56"/>
    </location>
    <ligand>
        <name>Fe cation</name>
        <dbReference type="ChEBI" id="CHEBI:24875"/>
    </ligand>
</feature>
<feature type="binding site" evidence="2">
    <location>
        <position position="58"/>
    </location>
    <ligand>
        <name>Fe cation</name>
        <dbReference type="ChEBI" id="CHEBI:24875"/>
    </ligand>
</feature>
<dbReference type="AlphaFoldDB" id="A0A173LY58"/>
<evidence type="ECO:0000259" key="4">
    <source>
        <dbReference type="Pfam" id="PF02678"/>
    </source>
</evidence>